<dbReference type="KEGG" id="amin:AUMI_15710"/>
<dbReference type="OrthoDB" id="9809599at2"/>
<dbReference type="PANTHER" id="PTHR23514">
    <property type="entry name" value="BYPASS OF STOP CODON PROTEIN 6"/>
    <property type="match status" value="1"/>
</dbReference>
<evidence type="ECO:0000256" key="3">
    <source>
        <dbReference type="ARBA" id="ARBA00022989"/>
    </source>
</evidence>
<sequence>MNTVVPQVKSLRAQAVILFLYFFVFGVGGASWLVRLPDVRSFIDVSTSILGWVLFAGSVGAMTALIASGRFVARFGARTAVVVGFTTLGIGQVVQALSLIEGSAVGVAVGGLIAGLGYGIGDVGINVEGAELEKLRGKSLLPQLHGAYSLGALAGAGIGTLAIVTNFSLVIQMIVIAVITTAIAWFTYRNLPLSTGRTHVSSSEKQAHREPVVLSKRIVFLGLGIMGLSLAEGGSNDWLALSVVDDYGLDTTTAGITFAIMTLAMVITRFSGGRLVDRFGRVFALRVLGTAGVIGILLVILSPTIYLAWLGAALWGAGVALGFPLFISAAADGENSSQRVATVTAFGYAAFLVGPPLLGFIGQAWGLLNMFYLLALFVACAVFFAGAAKPLEPQKNQ</sequence>
<comment type="subcellular location">
    <subcellularLocation>
        <location evidence="1">Cell membrane</location>
        <topology evidence="1">Multi-pass membrane protein</topology>
    </subcellularLocation>
</comment>
<accession>A0A173LW87</accession>
<protein>
    <recommendedName>
        <fullName evidence="6">Major facilitator superfamily (MFS) profile domain-containing protein</fullName>
    </recommendedName>
</protein>
<name>A0A173LW87_9MICO</name>
<dbReference type="InterPro" id="IPR020846">
    <property type="entry name" value="MFS_dom"/>
</dbReference>
<dbReference type="InterPro" id="IPR036259">
    <property type="entry name" value="MFS_trans_sf"/>
</dbReference>
<dbReference type="SUPFAM" id="SSF103473">
    <property type="entry name" value="MFS general substrate transporter"/>
    <property type="match status" value="1"/>
</dbReference>
<feature type="transmembrane region" description="Helical" evidence="5">
    <location>
        <begin position="15"/>
        <end position="34"/>
    </location>
</feature>
<dbReference type="GO" id="GO:0005886">
    <property type="term" value="C:plasma membrane"/>
    <property type="evidence" value="ECO:0007669"/>
    <property type="project" value="UniProtKB-SubCell"/>
</dbReference>
<feature type="transmembrane region" description="Helical" evidence="5">
    <location>
        <begin position="283"/>
        <end position="301"/>
    </location>
</feature>
<feature type="transmembrane region" description="Helical" evidence="5">
    <location>
        <begin position="146"/>
        <end position="164"/>
    </location>
</feature>
<feature type="transmembrane region" description="Helical" evidence="5">
    <location>
        <begin position="49"/>
        <end position="67"/>
    </location>
</feature>
<evidence type="ECO:0000313" key="8">
    <source>
        <dbReference type="Proteomes" id="UP000243847"/>
    </source>
</evidence>
<feature type="transmembrane region" description="Helical" evidence="5">
    <location>
        <begin position="251"/>
        <end position="271"/>
    </location>
</feature>
<gene>
    <name evidence="7" type="ORF">AUMI_15710</name>
</gene>
<dbReference type="EMBL" id="AP017457">
    <property type="protein sequence ID" value="BAU99113.1"/>
    <property type="molecule type" value="Genomic_DNA"/>
</dbReference>
<dbReference type="PANTHER" id="PTHR23514:SF13">
    <property type="entry name" value="INNER MEMBRANE PROTEIN YBJJ"/>
    <property type="match status" value="1"/>
</dbReference>
<dbReference type="Proteomes" id="UP000243847">
    <property type="component" value="Chromosome sequence1"/>
</dbReference>
<keyword evidence="4 5" id="KW-0472">Membrane</keyword>
<feature type="transmembrane region" description="Helical" evidence="5">
    <location>
        <begin position="367"/>
        <end position="388"/>
    </location>
</feature>
<feature type="transmembrane region" description="Helical" evidence="5">
    <location>
        <begin position="79"/>
        <end position="98"/>
    </location>
</feature>
<feature type="transmembrane region" description="Helical" evidence="5">
    <location>
        <begin position="104"/>
        <end position="125"/>
    </location>
</feature>
<dbReference type="PROSITE" id="PS50850">
    <property type="entry name" value="MFS"/>
    <property type="match status" value="1"/>
</dbReference>
<evidence type="ECO:0000256" key="2">
    <source>
        <dbReference type="ARBA" id="ARBA00022692"/>
    </source>
</evidence>
<organism evidence="7 8">
    <name type="scientific">Aurantimicrobium minutum</name>
    <dbReference type="NCBI Taxonomy" id="708131"/>
    <lineage>
        <taxon>Bacteria</taxon>
        <taxon>Bacillati</taxon>
        <taxon>Actinomycetota</taxon>
        <taxon>Actinomycetes</taxon>
        <taxon>Micrococcales</taxon>
        <taxon>Microbacteriaceae</taxon>
        <taxon>Aurantimicrobium</taxon>
    </lineage>
</organism>
<dbReference type="Gene3D" id="1.20.1250.20">
    <property type="entry name" value="MFS general substrate transporter like domains"/>
    <property type="match status" value="2"/>
</dbReference>
<feature type="transmembrane region" description="Helical" evidence="5">
    <location>
        <begin position="212"/>
        <end position="231"/>
    </location>
</feature>
<dbReference type="InterPro" id="IPR011701">
    <property type="entry name" value="MFS"/>
</dbReference>
<dbReference type="RefSeq" id="WP_096381148.1">
    <property type="nucleotide sequence ID" value="NZ_AP017457.1"/>
</dbReference>
<dbReference type="GO" id="GO:0022857">
    <property type="term" value="F:transmembrane transporter activity"/>
    <property type="evidence" value="ECO:0007669"/>
    <property type="project" value="InterPro"/>
</dbReference>
<dbReference type="AlphaFoldDB" id="A0A173LW87"/>
<evidence type="ECO:0000256" key="4">
    <source>
        <dbReference type="ARBA" id="ARBA00023136"/>
    </source>
</evidence>
<feature type="transmembrane region" description="Helical" evidence="5">
    <location>
        <begin position="170"/>
        <end position="191"/>
    </location>
</feature>
<dbReference type="GeneID" id="80451762"/>
<keyword evidence="2 5" id="KW-0812">Transmembrane</keyword>
<evidence type="ECO:0000313" key="7">
    <source>
        <dbReference type="EMBL" id="BAU99113.1"/>
    </source>
</evidence>
<dbReference type="CDD" id="cd17393">
    <property type="entry name" value="MFS_MosC_like"/>
    <property type="match status" value="1"/>
</dbReference>
<evidence type="ECO:0000256" key="5">
    <source>
        <dbReference type="SAM" id="Phobius"/>
    </source>
</evidence>
<evidence type="ECO:0000259" key="6">
    <source>
        <dbReference type="PROSITE" id="PS50850"/>
    </source>
</evidence>
<reference evidence="7 8" key="1">
    <citation type="journal article" date="2016" name="Genome Announc.">
        <title>Complete Genome Sequence of Aurantimicrobium minutum Type Strain KNCT, a Planktonic Ultramicrobacterium Isolated from River Water.</title>
        <authorList>
            <person name="Nakai R."/>
            <person name="Fujisawa T."/>
            <person name="Nakamura Y."/>
            <person name="Nishide H."/>
            <person name="Uchiyama I."/>
            <person name="Baba T."/>
            <person name="Toyoda A."/>
            <person name="Fujiyama A."/>
            <person name="Naganuma T."/>
            <person name="Niki H."/>
        </authorList>
    </citation>
    <scope>NUCLEOTIDE SEQUENCE [LARGE SCALE GENOMIC DNA]</scope>
    <source>
        <strain evidence="7 8">KNC</strain>
    </source>
</reference>
<feature type="transmembrane region" description="Helical" evidence="5">
    <location>
        <begin position="340"/>
        <end position="361"/>
    </location>
</feature>
<dbReference type="InterPro" id="IPR051788">
    <property type="entry name" value="MFS_Transporter"/>
</dbReference>
<feature type="transmembrane region" description="Helical" evidence="5">
    <location>
        <begin position="307"/>
        <end position="328"/>
    </location>
</feature>
<feature type="domain" description="Major facilitator superfamily (MFS) profile" evidence="6">
    <location>
        <begin position="14"/>
        <end position="393"/>
    </location>
</feature>
<evidence type="ECO:0000256" key="1">
    <source>
        <dbReference type="ARBA" id="ARBA00004651"/>
    </source>
</evidence>
<proteinExistence type="predicted"/>
<keyword evidence="3 5" id="KW-1133">Transmembrane helix</keyword>
<dbReference type="Pfam" id="PF07690">
    <property type="entry name" value="MFS_1"/>
    <property type="match status" value="1"/>
</dbReference>